<dbReference type="SMR" id="A0A7M7Q6Y2"/>
<evidence type="ECO:0000256" key="6">
    <source>
        <dbReference type="ARBA" id="ARBA00034303"/>
    </source>
</evidence>
<evidence type="ECO:0008006" key="10">
    <source>
        <dbReference type="Google" id="ProtNLM"/>
    </source>
</evidence>
<proteinExistence type="inferred from homology"/>
<evidence type="ECO:0000256" key="5">
    <source>
        <dbReference type="ARBA" id="ARBA00023242"/>
    </source>
</evidence>
<dbReference type="PANTHER" id="PTHR12265:SF30">
    <property type="entry name" value="TRANSMEMBRANE PROTEIN 53"/>
    <property type="match status" value="1"/>
</dbReference>
<dbReference type="EnsemblMetazoa" id="XM_031924878">
    <property type="protein sequence ID" value="XP_031780738"/>
    <property type="gene ID" value="LOC100118793"/>
</dbReference>
<dbReference type="RefSeq" id="XP_008209885.1">
    <property type="nucleotide sequence ID" value="XM_008211663.4"/>
</dbReference>
<comment type="subcellular location">
    <subcellularLocation>
        <location evidence="6">Nucleus outer membrane</location>
        <topology evidence="6">Single-pass membrane protein</topology>
    </subcellularLocation>
</comment>
<reference evidence="8" key="1">
    <citation type="submission" date="2021-01" db="UniProtKB">
        <authorList>
            <consortium name="EnsemblMetazoa"/>
        </authorList>
    </citation>
    <scope>IDENTIFICATION</scope>
</reference>
<comment type="similarity">
    <text evidence="1">Belongs to the TMEM53 family.</text>
</comment>
<keyword evidence="9" id="KW-1185">Reference proteome</keyword>
<dbReference type="EnsemblMetazoa" id="XM_008211663">
    <property type="protein sequence ID" value="XP_008209885"/>
    <property type="gene ID" value="LOC100118793"/>
</dbReference>
<evidence type="ECO:0000256" key="3">
    <source>
        <dbReference type="ARBA" id="ARBA00022989"/>
    </source>
</evidence>
<dbReference type="InterPro" id="IPR029058">
    <property type="entry name" value="AB_hydrolase_fold"/>
</dbReference>
<evidence type="ECO:0000256" key="7">
    <source>
        <dbReference type="SAM" id="Phobius"/>
    </source>
</evidence>
<dbReference type="Gene3D" id="3.40.50.1820">
    <property type="entry name" value="alpha/beta hydrolase"/>
    <property type="match status" value="1"/>
</dbReference>
<dbReference type="GeneID" id="100118793"/>
<evidence type="ECO:0000313" key="9">
    <source>
        <dbReference type="Proteomes" id="UP000002358"/>
    </source>
</evidence>
<dbReference type="GO" id="GO:0005640">
    <property type="term" value="C:nuclear outer membrane"/>
    <property type="evidence" value="ECO:0007669"/>
    <property type="project" value="UniProtKB-SubCell"/>
</dbReference>
<dbReference type="InParanoid" id="A0A7M7Q6Y2"/>
<dbReference type="OrthoDB" id="77878at2759"/>
<organism evidence="8 9">
    <name type="scientific">Nasonia vitripennis</name>
    <name type="common">Parasitic wasp</name>
    <dbReference type="NCBI Taxonomy" id="7425"/>
    <lineage>
        <taxon>Eukaryota</taxon>
        <taxon>Metazoa</taxon>
        <taxon>Ecdysozoa</taxon>
        <taxon>Arthropoda</taxon>
        <taxon>Hexapoda</taxon>
        <taxon>Insecta</taxon>
        <taxon>Pterygota</taxon>
        <taxon>Neoptera</taxon>
        <taxon>Endopterygota</taxon>
        <taxon>Hymenoptera</taxon>
        <taxon>Apocrita</taxon>
        <taxon>Proctotrupomorpha</taxon>
        <taxon>Chalcidoidea</taxon>
        <taxon>Pteromalidae</taxon>
        <taxon>Pteromalinae</taxon>
        <taxon>Nasonia</taxon>
    </lineage>
</organism>
<protein>
    <recommendedName>
        <fullName evidence="10">Transmembrane protein 53</fullName>
    </recommendedName>
</protein>
<sequence>MAKREELEYNFTFPGAAKPAASSNSVRSVDDFVFVYEEQKRPLVVLLGWAGCQDKYLAKYSAIYEERSCITLRCTAPMEYVFWRQDRLPRVSRRLIQLIREKCSDEHPVIFHVFSNGGATFYHHISRAMQQAGSPLKVKGVIFDSSPGENRVSSLFKALKAIIGGHPLTSIPISFALTLFFSFVWYFEIIIFRALGRKEVIKTDPISLTEEPYSWPQIFLYSDVDSLIRASDVEKFASRRAERGVRTQLVQFTGSPHVKHLNTYRDVYVSTVCSFINDCLRDNGSPNKKPETPLYLTKRIVLPQEAAVSTKQQ</sequence>
<feature type="transmembrane region" description="Helical" evidence="7">
    <location>
        <begin position="173"/>
        <end position="192"/>
    </location>
</feature>
<dbReference type="SUPFAM" id="SSF53474">
    <property type="entry name" value="alpha/beta-Hydrolases"/>
    <property type="match status" value="1"/>
</dbReference>
<dbReference type="FunCoup" id="A0A7M7Q6Y2">
    <property type="interactions" value="66"/>
</dbReference>
<evidence type="ECO:0000256" key="2">
    <source>
        <dbReference type="ARBA" id="ARBA00022692"/>
    </source>
</evidence>
<dbReference type="Proteomes" id="UP000002358">
    <property type="component" value="Chromosome 2"/>
</dbReference>
<keyword evidence="4 7" id="KW-0472">Membrane</keyword>
<dbReference type="RefSeq" id="XP_031780738.1">
    <property type="nucleotide sequence ID" value="XM_031924878.2"/>
</dbReference>
<evidence type="ECO:0000256" key="4">
    <source>
        <dbReference type="ARBA" id="ARBA00023136"/>
    </source>
</evidence>
<accession>A0A7M7Q6Y2</accession>
<dbReference type="KEGG" id="nvi:100118793"/>
<dbReference type="Pfam" id="PF05705">
    <property type="entry name" value="DUF829"/>
    <property type="match status" value="1"/>
</dbReference>
<evidence type="ECO:0000313" key="8">
    <source>
        <dbReference type="EnsemblMetazoa" id="XP_031780738"/>
    </source>
</evidence>
<keyword evidence="2 7" id="KW-0812">Transmembrane</keyword>
<evidence type="ECO:0000256" key="1">
    <source>
        <dbReference type="ARBA" id="ARBA00007387"/>
    </source>
</evidence>
<keyword evidence="3 7" id="KW-1133">Transmembrane helix</keyword>
<name>A0A7M7Q6Y2_NASVI</name>
<dbReference type="InterPro" id="IPR008547">
    <property type="entry name" value="DUF829_TMEM53"/>
</dbReference>
<dbReference type="PANTHER" id="PTHR12265">
    <property type="entry name" value="TRANSMEMBRANE PROTEIN 53"/>
    <property type="match status" value="1"/>
</dbReference>
<keyword evidence="5" id="KW-0539">Nucleus</keyword>
<dbReference type="AlphaFoldDB" id="A0A7M7Q6Y2"/>